<evidence type="ECO:0000256" key="1">
    <source>
        <dbReference type="SAM" id="MobiDB-lite"/>
    </source>
</evidence>
<dbReference type="PANTHER" id="PTHR21301:SF12">
    <property type="match status" value="1"/>
</dbReference>
<reference evidence="3" key="1">
    <citation type="submission" date="2025-08" db="UniProtKB">
        <authorList>
            <consortium name="Ensembl"/>
        </authorList>
    </citation>
    <scope>IDENTIFICATION</scope>
</reference>
<reference evidence="3" key="2">
    <citation type="submission" date="2025-09" db="UniProtKB">
        <authorList>
            <consortium name="Ensembl"/>
        </authorList>
    </citation>
    <scope>IDENTIFICATION</scope>
</reference>
<dbReference type="PANTHER" id="PTHR21301">
    <property type="entry name" value="REVERSE TRANSCRIPTASE"/>
    <property type="match status" value="1"/>
</dbReference>
<organism evidence="3 4">
    <name type="scientific">Leptobrachium leishanense</name>
    <name type="common">Leishan spiny toad</name>
    <dbReference type="NCBI Taxonomy" id="445787"/>
    <lineage>
        <taxon>Eukaryota</taxon>
        <taxon>Metazoa</taxon>
        <taxon>Chordata</taxon>
        <taxon>Craniata</taxon>
        <taxon>Vertebrata</taxon>
        <taxon>Euteleostomi</taxon>
        <taxon>Amphibia</taxon>
        <taxon>Batrachia</taxon>
        <taxon>Anura</taxon>
        <taxon>Pelobatoidea</taxon>
        <taxon>Megophryidae</taxon>
        <taxon>Leptobrachium</taxon>
    </lineage>
</organism>
<dbReference type="InterPro" id="IPR000477">
    <property type="entry name" value="RT_dom"/>
</dbReference>
<keyword evidence="4" id="KW-1185">Reference proteome</keyword>
<feature type="domain" description="Reverse transcriptase" evidence="2">
    <location>
        <begin position="244"/>
        <end position="435"/>
    </location>
</feature>
<dbReference type="PROSITE" id="PS50878">
    <property type="entry name" value="RT_POL"/>
    <property type="match status" value="1"/>
</dbReference>
<dbReference type="OrthoDB" id="9909555at2759"/>
<protein>
    <recommendedName>
        <fullName evidence="2">Reverse transcriptase domain-containing protein</fullName>
    </recommendedName>
</protein>
<feature type="compositionally biased region" description="Basic residues" evidence="1">
    <location>
        <begin position="26"/>
        <end position="42"/>
    </location>
</feature>
<sequence>TYGYGYTGFFRTRTRSGARNEIIPSARRRRGGRSRRGHKGKWRSQGSQGETPQESEITSVYNLSKRSLTAPELSILSKGLSFVPSAPVDVFEWEVDQYKFGRSLRLAEFFGPSPSLNVPGQTALGLKSCFDPISNNASIKTFLQTVNKETSTILRKKFKSVGNLTGLERNAIKSLRSDHSITIRPADKGGGVVVLDYSYYREEILGQLTDTDTYELCHADPTVLFKKIIFEVVANALDRKLIDAQMKEFLIVEYPRVPILYTLPKVHKDGQRPPGRPIVSAVGGLLEPLGQLIDRALKVPVMQLPYCLRDSSDLIEKIESISLPEHTLFITIDVRSLYTIIPHDDGVEAARWVLENTTAVVEWDVEFVIELLRLSLRLNYFRFENKFYRQRRGMSMGAPMAPMYANAFMFLYETKHIVPLFSDGLKAYHRFIDDI</sequence>
<dbReference type="Ensembl" id="ENSLLET00000024728.1">
    <property type="protein sequence ID" value="ENSLLEP00000023815.1"/>
    <property type="gene ID" value="ENSLLEG00000015150.1"/>
</dbReference>
<feature type="region of interest" description="Disordered" evidence="1">
    <location>
        <begin position="25"/>
        <end position="57"/>
    </location>
</feature>
<feature type="compositionally biased region" description="Polar residues" evidence="1">
    <location>
        <begin position="45"/>
        <end position="57"/>
    </location>
</feature>
<accession>A0A8C5PJT7</accession>
<evidence type="ECO:0000313" key="4">
    <source>
        <dbReference type="Proteomes" id="UP000694569"/>
    </source>
</evidence>
<name>A0A8C5PJT7_9ANUR</name>
<evidence type="ECO:0000259" key="2">
    <source>
        <dbReference type="PROSITE" id="PS50878"/>
    </source>
</evidence>
<proteinExistence type="predicted"/>
<dbReference type="Proteomes" id="UP000694569">
    <property type="component" value="Unplaced"/>
</dbReference>
<evidence type="ECO:0000313" key="3">
    <source>
        <dbReference type="Ensembl" id="ENSLLEP00000023815.1"/>
    </source>
</evidence>
<dbReference type="AlphaFoldDB" id="A0A8C5PJT7"/>
<dbReference type="GeneTree" id="ENSGT00940000154669"/>